<dbReference type="Gene3D" id="3.40.50.300">
    <property type="entry name" value="P-loop containing nucleotide triphosphate hydrolases"/>
    <property type="match status" value="2"/>
</dbReference>
<reference evidence="12 13" key="1">
    <citation type="journal article" date="2010" name="Science">
        <title>Genomic comparison of the ants Camponotus floridanus and Harpegnathos saltator.</title>
        <authorList>
            <person name="Bonasio R."/>
            <person name="Zhang G."/>
            <person name="Ye C."/>
            <person name="Mutti N.S."/>
            <person name="Fang X."/>
            <person name="Qin N."/>
            <person name="Donahue G."/>
            <person name="Yang P."/>
            <person name="Li Q."/>
            <person name="Li C."/>
            <person name="Zhang P."/>
            <person name="Huang Z."/>
            <person name="Berger S.L."/>
            <person name="Reinberg D."/>
            <person name="Wang J."/>
            <person name="Liebig J."/>
        </authorList>
    </citation>
    <scope>NUCLEOTIDE SEQUENCE [LARGE SCALE GENOMIC DNA]</scope>
    <source>
        <strain evidence="13">C129</strain>
    </source>
</reference>
<comment type="similarity">
    <text evidence="7">Belongs to the DEAD box helicase family.</text>
</comment>
<gene>
    <name evidence="12" type="ORF">EAG_06192</name>
</gene>
<sequence>MVIQDMDISLNVTAGPAFSARTNKQRRTESFQTSIKRLKNQSSGKKGIAVNNKKSKDTQDTQSKKRIRQKSLSTIFVKKSKETNTVAHNAQSQIPSRVKDVMIKAPESGKIKQQSDDTDKKDVKFNKVLSVANSNSNITNEQTVSFTKVTKQHMGETLLAKRRDTLIEQKKTLSDIFPSQLNELNKIELNISQKHDIDKDSKLNEKFDAVTKKSPTLKIKQMSILNKRNEKKHKEKTVNNHRESDNTPQLLRKGGGKISSLFGNNPDVPIIGQRLVKPVDEPIFTKITFADLNIHPFMISNLEQNMHITKMTTVQQKAIPEIFSGKDVLIRSQTGSGKTLAYALPIVELLHKIRPKLNRNSGLSALIVVPTRELALQTYECFIKLVKPFTWIVPGYIIGGEKRKAEKARLRKGCNILITTPGRLLDHIKHTKALRLNEVRYFILDEADRMLEMGYEKNISDMNQEFDSKAENAQNIEQDCKDVTQSRRKTILLSATLTQAVEKLAGLAMYNPIFVDAAKENLETSGGDTSEINEDLIVPQSVIQSYIVTPPKLRMVTLSAYIVSRCQTPGQHKILIFMATQDMVDYHTEILSSILTESVDDNDDEDSDPLVNVEFFKLHGNMTQKERTEVFKTFSRAKSGVLLCTDVAARGLDMPKVDCVVQYTGPISTRDYVHRIGRTARAGCSGTATIFLTPSEVEFVRMLESRRIRIKQQNMNDILDKLLGPLSKHNSVQAAAIALQNNFENLVLENKQLGAKAYKAYTSWMRFYSSYPRDMREIFNRKELHLGHYAKSFALRDSPHRIGGIGKKLREKEGLKPNHNNRLHKPSDGVPQKEQRKQNGDRQRTGLLKRARMLNTSEYDSGLGPIKKSKK</sequence>
<keyword evidence="5 7" id="KW-0694">RNA-binding</keyword>
<dbReference type="STRING" id="104421.E2AEQ5"/>
<dbReference type="PROSITE" id="PS51195">
    <property type="entry name" value="Q_MOTIF"/>
    <property type="match status" value="1"/>
</dbReference>
<evidence type="ECO:0000259" key="9">
    <source>
        <dbReference type="PROSITE" id="PS51192"/>
    </source>
</evidence>
<evidence type="ECO:0000256" key="7">
    <source>
        <dbReference type="RuleBase" id="RU365068"/>
    </source>
</evidence>
<comment type="function">
    <text evidence="7">RNA helicase.</text>
</comment>
<dbReference type="CDD" id="cd17949">
    <property type="entry name" value="DEADc_DDX31"/>
    <property type="match status" value="1"/>
</dbReference>
<keyword evidence="13" id="KW-1185">Reference proteome</keyword>
<dbReference type="InterPro" id="IPR011545">
    <property type="entry name" value="DEAD/DEAH_box_helicase_dom"/>
</dbReference>
<feature type="domain" description="Helicase ATP-binding" evidence="9">
    <location>
        <begin position="319"/>
        <end position="515"/>
    </location>
</feature>
<dbReference type="GO" id="GO:0003723">
    <property type="term" value="F:RNA binding"/>
    <property type="evidence" value="ECO:0007669"/>
    <property type="project" value="UniProtKB-UniRule"/>
</dbReference>
<dbReference type="AlphaFoldDB" id="E2AEQ5"/>
<accession>E2AEQ5</accession>
<dbReference type="GO" id="GO:0010468">
    <property type="term" value="P:regulation of gene expression"/>
    <property type="evidence" value="ECO:0007669"/>
    <property type="project" value="UniProtKB-ARBA"/>
</dbReference>
<evidence type="ECO:0000256" key="1">
    <source>
        <dbReference type="ARBA" id="ARBA00022741"/>
    </source>
</evidence>
<keyword evidence="4 7" id="KW-0067">ATP-binding</keyword>
<keyword evidence="2 7" id="KW-0378">Hydrolase</keyword>
<feature type="region of interest" description="Disordered" evidence="8">
    <location>
        <begin position="801"/>
        <end position="871"/>
    </location>
</feature>
<dbReference type="InterPro" id="IPR025313">
    <property type="entry name" value="SPB4-like_CTE"/>
</dbReference>
<proteinExistence type="inferred from homology"/>
<dbReference type="InterPro" id="IPR000629">
    <property type="entry name" value="RNA-helicase_DEAD-box_CS"/>
</dbReference>
<dbReference type="GO" id="GO:0005524">
    <property type="term" value="F:ATP binding"/>
    <property type="evidence" value="ECO:0007669"/>
    <property type="project" value="UniProtKB-UniRule"/>
</dbReference>
<protein>
    <recommendedName>
        <fullName evidence="7">ATP-dependent RNA helicase</fullName>
        <ecNumber evidence="7">3.6.4.13</ecNumber>
    </recommendedName>
</protein>
<feature type="short sequence motif" description="Q motif" evidence="6">
    <location>
        <begin position="287"/>
        <end position="316"/>
    </location>
</feature>
<feature type="domain" description="Helicase C-terminal" evidence="10">
    <location>
        <begin position="541"/>
        <end position="723"/>
    </location>
</feature>
<dbReference type="PANTHER" id="PTHR24031">
    <property type="entry name" value="RNA HELICASE"/>
    <property type="match status" value="1"/>
</dbReference>
<feature type="region of interest" description="Disordered" evidence="8">
    <location>
        <begin position="38"/>
        <end position="68"/>
    </location>
</feature>
<dbReference type="InterPro" id="IPR014001">
    <property type="entry name" value="Helicase_ATP-bd"/>
</dbReference>
<dbReference type="Proteomes" id="UP000000311">
    <property type="component" value="Unassembled WGS sequence"/>
</dbReference>
<dbReference type="InterPro" id="IPR027417">
    <property type="entry name" value="P-loop_NTPase"/>
</dbReference>
<organism evidence="13">
    <name type="scientific">Camponotus floridanus</name>
    <name type="common">Florida carpenter ant</name>
    <dbReference type="NCBI Taxonomy" id="104421"/>
    <lineage>
        <taxon>Eukaryota</taxon>
        <taxon>Metazoa</taxon>
        <taxon>Ecdysozoa</taxon>
        <taxon>Arthropoda</taxon>
        <taxon>Hexapoda</taxon>
        <taxon>Insecta</taxon>
        <taxon>Pterygota</taxon>
        <taxon>Neoptera</taxon>
        <taxon>Endopterygota</taxon>
        <taxon>Hymenoptera</taxon>
        <taxon>Apocrita</taxon>
        <taxon>Aculeata</taxon>
        <taxon>Formicoidea</taxon>
        <taxon>Formicidae</taxon>
        <taxon>Formicinae</taxon>
        <taxon>Camponotus</taxon>
    </lineage>
</organism>
<dbReference type="PROSITE" id="PS51192">
    <property type="entry name" value="HELICASE_ATP_BIND_1"/>
    <property type="match status" value="1"/>
</dbReference>
<dbReference type="FunCoup" id="E2AEQ5">
    <property type="interactions" value="1843"/>
</dbReference>
<keyword evidence="1 7" id="KW-0547">Nucleotide-binding</keyword>
<feature type="compositionally biased region" description="Basic and acidic residues" evidence="8">
    <location>
        <begin position="54"/>
        <end position="63"/>
    </location>
</feature>
<feature type="region of interest" description="Disordered" evidence="8">
    <location>
        <begin position="230"/>
        <end position="253"/>
    </location>
</feature>
<dbReference type="GO" id="GO:0016887">
    <property type="term" value="F:ATP hydrolysis activity"/>
    <property type="evidence" value="ECO:0007669"/>
    <property type="project" value="RHEA"/>
</dbReference>
<dbReference type="InParanoid" id="E2AEQ5"/>
<dbReference type="SMART" id="SM01178">
    <property type="entry name" value="DUF4217"/>
    <property type="match status" value="1"/>
</dbReference>
<dbReference type="EMBL" id="GL438884">
    <property type="protein sequence ID" value="EFN68085.1"/>
    <property type="molecule type" value="Genomic_DNA"/>
</dbReference>
<comment type="domain">
    <text evidence="7">The Q motif is unique to and characteristic of the DEAD box family of RNA helicases and controls ATP binding and hydrolysis.</text>
</comment>
<name>E2AEQ5_CAMFO</name>
<dbReference type="Pfam" id="PF00270">
    <property type="entry name" value="DEAD"/>
    <property type="match status" value="1"/>
</dbReference>
<keyword evidence="3 7" id="KW-0347">Helicase</keyword>
<evidence type="ECO:0000259" key="11">
    <source>
        <dbReference type="PROSITE" id="PS51195"/>
    </source>
</evidence>
<dbReference type="InterPro" id="IPR014014">
    <property type="entry name" value="RNA_helicase_DEAD_Q_motif"/>
</dbReference>
<feature type="domain" description="DEAD-box RNA helicase Q" evidence="11">
    <location>
        <begin position="287"/>
        <end position="316"/>
    </location>
</feature>
<evidence type="ECO:0000256" key="4">
    <source>
        <dbReference type="ARBA" id="ARBA00022840"/>
    </source>
</evidence>
<evidence type="ECO:0000256" key="3">
    <source>
        <dbReference type="ARBA" id="ARBA00022806"/>
    </source>
</evidence>
<dbReference type="OMA" id="QMPRAGD"/>
<feature type="compositionally biased region" description="Basic and acidic residues" evidence="8">
    <location>
        <begin position="236"/>
        <end position="245"/>
    </location>
</feature>
<dbReference type="GO" id="GO:0003724">
    <property type="term" value="F:RNA helicase activity"/>
    <property type="evidence" value="ECO:0007669"/>
    <property type="project" value="UniProtKB-EC"/>
</dbReference>
<evidence type="ECO:0000313" key="13">
    <source>
        <dbReference type="Proteomes" id="UP000000311"/>
    </source>
</evidence>
<evidence type="ECO:0000259" key="10">
    <source>
        <dbReference type="PROSITE" id="PS51194"/>
    </source>
</evidence>
<dbReference type="SMART" id="SM00490">
    <property type="entry name" value="HELICc"/>
    <property type="match status" value="1"/>
</dbReference>
<evidence type="ECO:0000313" key="12">
    <source>
        <dbReference type="EMBL" id="EFN68085.1"/>
    </source>
</evidence>
<dbReference type="InterPro" id="IPR001650">
    <property type="entry name" value="Helicase_C-like"/>
</dbReference>
<dbReference type="CDD" id="cd18787">
    <property type="entry name" value="SF2_C_DEAD"/>
    <property type="match status" value="1"/>
</dbReference>
<dbReference type="Pfam" id="PF13959">
    <property type="entry name" value="CTE_SPB4"/>
    <property type="match status" value="1"/>
</dbReference>
<dbReference type="PROSITE" id="PS00039">
    <property type="entry name" value="DEAD_ATP_HELICASE"/>
    <property type="match status" value="1"/>
</dbReference>
<feature type="compositionally biased region" description="Basic and acidic residues" evidence="8">
    <location>
        <begin position="825"/>
        <end position="844"/>
    </location>
</feature>
<dbReference type="EC" id="3.6.4.13" evidence="7"/>
<dbReference type="PROSITE" id="PS51194">
    <property type="entry name" value="HELICASE_CTER"/>
    <property type="match status" value="1"/>
</dbReference>
<evidence type="ECO:0000256" key="5">
    <source>
        <dbReference type="ARBA" id="ARBA00022884"/>
    </source>
</evidence>
<dbReference type="Pfam" id="PF00271">
    <property type="entry name" value="Helicase_C"/>
    <property type="match status" value="1"/>
</dbReference>
<dbReference type="OrthoDB" id="422663at2759"/>
<evidence type="ECO:0000256" key="2">
    <source>
        <dbReference type="ARBA" id="ARBA00022801"/>
    </source>
</evidence>
<dbReference type="SUPFAM" id="SSF52540">
    <property type="entry name" value="P-loop containing nucleoside triphosphate hydrolases"/>
    <property type="match status" value="1"/>
</dbReference>
<comment type="catalytic activity">
    <reaction evidence="7">
        <text>ATP + H2O = ADP + phosphate + H(+)</text>
        <dbReference type="Rhea" id="RHEA:13065"/>
        <dbReference type="ChEBI" id="CHEBI:15377"/>
        <dbReference type="ChEBI" id="CHEBI:15378"/>
        <dbReference type="ChEBI" id="CHEBI:30616"/>
        <dbReference type="ChEBI" id="CHEBI:43474"/>
        <dbReference type="ChEBI" id="CHEBI:456216"/>
        <dbReference type="EC" id="3.6.4.13"/>
    </reaction>
</comment>
<evidence type="ECO:0000256" key="8">
    <source>
        <dbReference type="SAM" id="MobiDB-lite"/>
    </source>
</evidence>
<evidence type="ECO:0000256" key="6">
    <source>
        <dbReference type="PROSITE-ProRule" id="PRU00552"/>
    </source>
</evidence>
<dbReference type="SMART" id="SM00487">
    <property type="entry name" value="DEXDc"/>
    <property type="match status" value="1"/>
</dbReference>